<dbReference type="SUPFAM" id="SSF56784">
    <property type="entry name" value="HAD-like"/>
    <property type="match status" value="1"/>
</dbReference>
<dbReference type="Proteomes" id="UP000027616">
    <property type="component" value="Chromosome I"/>
</dbReference>
<dbReference type="OrthoDB" id="9785423at2"/>
<sequence>MKIALIYDFDGTLSPGNMQEYDFIPATGKDKDEFWARCRKKAAENDADPILTYLSEMIVQANMSEMSLRREAFVSYGARVELFEGVREWFGRISKYGASKGVEIEHYINSSGIKEMIEGTPIARYFKKIFACSFFYNVDGVAYWPSVAVNYTNKTQFLFKINKGISSVADDKLINQYMPENEREIPFRNMIYIGDGTTDIPCMRLVKEKMGHAIAVYNPKDQQIGYTLEKLITDNRVNFTAPADYKPNSKLDKIVKAVVDMLAAESRLMMLK</sequence>
<reference evidence="1 2" key="1">
    <citation type="journal article" date="2015" name="Genome Announc.">
        <title>Complete Genome Sequence of the Novel Leech Symbiont Mucinivorans hirudinis M3T.</title>
        <authorList>
            <person name="Nelson M.C."/>
            <person name="Bomar L."/>
            <person name="Graf J."/>
        </authorList>
    </citation>
    <scope>NUCLEOTIDE SEQUENCE [LARGE SCALE GENOMIC DNA]</scope>
    <source>
        <strain evidence="2">M3</strain>
    </source>
</reference>
<dbReference type="PATRIC" id="fig|1433126.3.peg.1368"/>
<dbReference type="Gene3D" id="3.40.50.1000">
    <property type="entry name" value="HAD superfamily/HAD-like"/>
    <property type="match status" value="1"/>
</dbReference>
<evidence type="ECO:0008006" key="3">
    <source>
        <dbReference type="Google" id="ProtNLM"/>
    </source>
</evidence>
<accession>A0A060R7W7</accession>
<dbReference type="STRING" id="1433126.BN938_1384"/>
<dbReference type="eggNOG" id="COG0560">
    <property type="taxonomic scope" value="Bacteria"/>
</dbReference>
<evidence type="ECO:0000313" key="2">
    <source>
        <dbReference type="Proteomes" id="UP000027616"/>
    </source>
</evidence>
<organism evidence="1 2">
    <name type="scientific">Mucinivorans hirudinis</name>
    <dbReference type="NCBI Taxonomy" id="1433126"/>
    <lineage>
        <taxon>Bacteria</taxon>
        <taxon>Pseudomonadati</taxon>
        <taxon>Bacteroidota</taxon>
        <taxon>Bacteroidia</taxon>
        <taxon>Bacteroidales</taxon>
        <taxon>Rikenellaceae</taxon>
        <taxon>Mucinivorans</taxon>
    </lineage>
</organism>
<keyword evidence="2" id="KW-1185">Reference proteome</keyword>
<protein>
    <recommendedName>
        <fullName evidence="3">Phosphoserine phosphatase</fullName>
    </recommendedName>
</protein>
<dbReference type="InterPro" id="IPR023214">
    <property type="entry name" value="HAD_sf"/>
</dbReference>
<dbReference type="AlphaFoldDB" id="A0A060R7W7"/>
<dbReference type="InterPro" id="IPR036412">
    <property type="entry name" value="HAD-like_sf"/>
</dbReference>
<dbReference type="KEGG" id="rbc:BN938_1384"/>
<dbReference type="Pfam" id="PF12710">
    <property type="entry name" value="HAD"/>
    <property type="match status" value="1"/>
</dbReference>
<name>A0A060R7W7_9BACT</name>
<proteinExistence type="predicted"/>
<evidence type="ECO:0000313" key="1">
    <source>
        <dbReference type="EMBL" id="CDN31471.1"/>
    </source>
</evidence>
<dbReference type="EMBL" id="HG934468">
    <property type="protein sequence ID" value="CDN31471.1"/>
    <property type="molecule type" value="Genomic_DNA"/>
</dbReference>
<dbReference type="HOGENOM" id="CLU_061567_1_0_10"/>
<gene>
    <name evidence="1" type="ORF">BN938_1384</name>
</gene>